<organism evidence="3">
    <name type="scientific">marine metagenome</name>
    <dbReference type="NCBI Taxonomy" id="408172"/>
    <lineage>
        <taxon>unclassified sequences</taxon>
        <taxon>metagenomes</taxon>
        <taxon>ecological metagenomes</taxon>
    </lineage>
</organism>
<dbReference type="AlphaFoldDB" id="A0A383EIL4"/>
<dbReference type="Gene3D" id="3.50.50.60">
    <property type="entry name" value="FAD/NAD(P)-binding domain"/>
    <property type="match status" value="1"/>
</dbReference>
<gene>
    <name evidence="3" type="ORF">METZ01_LOCUS509445</name>
</gene>
<keyword evidence="2" id="KW-0520">NAD</keyword>
<evidence type="ECO:0000256" key="2">
    <source>
        <dbReference type="ARBA" id="ARBA00023027"/>
    </source>
</evidence>
<evidence type="ECO:0008006" key="4">
    <source>
        <dbReference type="Google" id="ProtNLM"/>
    </source>
</evidence>
<dbReference type="InterPro" id="IPR036188">
    <property type="entry name" value="FAD/NAD-bd_sf"/>
</dbReference>
<dbReference type="PANTHER" id="PTHR43476">
    <property type="entry name" value="3-(3-HYDROXY-PHENYL)PROPIONATE/3-HYDROXYCINNAMIC ACID HYDROXYLASE"/>
    <property type="match status" value="1"/>
</dbReference>
<dbReference type="SUPFAM" id="SSF51905">
    <property type="entry name" value="FAD/NAD(P)-binding domain"/>
    <property type="match status" value="1"/>
</dbReference>
<proteinExistence type="predicted"/>
<dbReference type="GO" id="GO:0016491">
    <property type="term" value="F:oxidoreductase activity"/>
    <property type="evidence" value="ECO:0007669"/>
    <property type="project" value="UniProtKB-KW"/>
</dbReference>
<reference evidence="3" key="1">
    <citation type="submission" date="2018-05" db="EMBL/GenBank/DDBJ databases">
        <authorList>
            <person name="Lanie J.A."/>
            <person name="Ng W.-L."/>
            <person name="Kazmierczak K.M."/>
            <person name="Andrzejewski T.M."/>
            <person name="Davidsen T.M."/>
            <person name="Wayne K.J."/>
            <person name="Tettelin H."/>
            <person name="Glass J.I."/>
            <person name="Rusch D."/>
            <person name="Podicherti R."/>
            <person name="Tsui H.-C.T."/>
            <person name="Winkler M.E."/>
        </authorList>
    </citation>
    <scope>NUCLEOTIDE SEQUENCE</scope>
</reference>
<evidence type="ECO:0000256" key="1">
    <source>
        <dbReference type="ARBA" id="ARBA00023002"/>
    </source>
</evidence>
<protein>
    <recommendedName>
        <fullName evidence="4">FAD-binding domain-containing protein</fullName>
    </recommendedName>
</protein>
<name>A0A383EIL4_9ZZZZ</name>
<sequence length="200" mass="22723">MKIVCIGGGPASLYFSLLAKKNNPEWQINIYEQNPDNVTWGFGVVFSDETMDNFKGADFKSYKAITDSFVHWDDIDVFHKGQKITSSGHGFAGMQRLKLLQILEARAIELGVVIEHDVIIDSIEPYKDADLIIAGNGITSFVRDLHSDEFGTEFVLRPNKFVWLGATKKFDAFTFYFNENNDGLWRAHCYQYMPGNSTFI</sequence>
<feature type="non-terminal residue" evidence="3">
    <location>
        <position position="200"/>
    </location>
</feature>
<evidence type="ECO:0000313" key="3">
    <source>
        <dbReference type="EMBL" id="SVE56591.1"/>
    </source>
</evidence>
<keyword evidence="1" id="KW-0560">Oxidoreductase</keyword>
<dbReference type="EMBL" id="UINC01226202">
    <property type="protein sequence ID" value="SVE56591.1"/>
    <property type="molecule type" value="Genomic_DNA"/>
</dbReference>
<dbReference type="PANTHER" id="PTHR43476:SF4">
    <property type="entry name" value="BLR0106 PROTEIN"/>
    <property type="match status" value="1"/>
</dbReference>
<dbReference type="InterPro" id="IPR050631">
    <property type="entry name" value="PheA/TfdB_FAD_monoxygenase"/>
</dbReference>
<dbReference type="Gene3D" id="3.30.9.20">
    <property type="match status" value="1"/>
</dbReference>
<accession>A0A383EIL4</accession>